<dbReference type="GO" id="GO:0000156">
    <property type="term" value="F:phosphorelay response regulator activity"/>
    <property type="evidence" value="ECO:0007669"/>
    <property type="project" value="TreeGrafter"/>
</dbReference>
<dbReference type="PANTHER" id="PTHR42878">
    <property type="entry name" value="TWO-COMPONENT HISTIDINE KINASE"/>
    <property type="match status" value="1"/>
</dbReference>
<proteinExistence type="predicted"/>
<dbReference type="CDD" id="cd00082">
    <property type="entry name" value="HisKA"/>
    <property type="match status" value="1"/>
</dbReference>
<dbReference type="OrthoDB" id="2359336at2"/>
<keyword evidence="5" id="KW-0808">Transferase</keyword>
<dbReference type="SUPFAM" id="SSF158472">
    <property type="entry name" value="HAMP domain-like"/>
    <property type="match status" value="1"/>
</dbReference>
<dbReference type="CDD" id="cd06225">
    <property type="entry name" value="HAMP"/>
    <property type="match status" value="1"/>
</dbReference>
<dbReference type="GO" id="GO:0030295">
    <property type="term" value="F:protein kinase activator activity"/>
    <property type="evidence" value="ECO:0007669"/>
    <property type="project" value="TreeGrafter"/>
</dbReference>
<dbReference type="AlphaFoldDB" id="A0A1I2LX61"/>
<evidence type="ECO:0000256" key="7">
    <source>
        <dbReference type="ARBA" id="ARBA00022777"/>
    </source>
</evidence>
<dbReference type="Pfam" id="PF02518">
    <property type="entry name" value="HATPase_c"/>
    <property type="match status" value="1"/>
</dbReference>
<dbReference type="InterPro" id="IPR050351">
    <property type="entry name" value="BphY/WalK/GraS-like"/>
</dbReference>
<keyword evidence="9" id="KW-0902">Two-component regulatory system</keyword>
<dbReference type="RefSeq" id="WP_027638433.1">
    <property type="nucleotide sequence ID" value="NZ_BAAACD010000016.1"/>
</dbReference>
<feature type="domain" description="HAMP" evidence="12">
    <location>
        <begin position="190"/>
        <end position="242"/>
    </location>
</feature>
<dbReference type="PROSITE" id="PS50109">
    <property type="entry name" value="HIS_KIN"/>
    <property type="match status" value="1"/>
</dbReference>
<dbReference type="FunFam" id="1.10.287.130:FF:000001">
    <property type="entry name" value="Two-component sensor histidine kinase"/>
    <property type="match status" value="1"/>
</dbReference>
<dbReference type="Gene3D" id="3.30.565.10">
    <property type="entry name" value="Histidine kinase-like ATPase, C-terminal domain"/>
    <property type="match status" value="1"/>
</dbReference>
<evidence type="ECO:0000259" key="12">
    <source>
        <dbReference type="PROSITE" id="PS50885"/>
    </source>
</evidence>
<evidence type="ECO:0000256" key="6">
    <source>
        <dbReference type="ARBA" id="ARBA00022741"/>
    </source>
</evidence>
<dbReference type="PANTHER" id="PTHR42878:SF7">
    <property type="entry name" value="SENSOR HISTIDINE KINASE GLRK"/>
    <property type="match status" value="1"/>
</dbReference>
<dbReference type="Pfam" id="PF00512">
    <property type="entry name" value="HisKA"/>
    <property type="match status" value="1"/>
</dbReference>
<gene>
    <name evidence="13" type="ORF">DBY38_11835</name>
    <name evidence="14" type="ORF">SAMN04487885_11186</name>
</gene>
<dbReference type="InterPro" id="IPR036890">
    <property type="entry name" value="HATPase_C_sf"/>
</dbReference>
<dbReference type="InterPro" id="IPR005467">
    <property type="entry name" value="His_kinase_dom"/>
</dbReference>
<reference evidence="13 16" key="2">
    <citation type="submission" date="2018-03" db="EMBL/GenBank/DDBJ databases">
        <title>The uncultured portion of the human microbiome is neutrally assembled.</title>
        <authorList>
            <person name="Jeraldo P."/>
            <person name="Boardman L."/>
            <person name="White B.A."/>
            <person name="Nelson H."/>
            <person name="Goldenfeld N."/>
            <person name="Chia N."/>
        </authorList>
    </citation>
    <scope>NUCLEOTIDE SEQUENCE [LARGE SCALE GENOMIC DNA]</scope>
    <source>
        <strain evidence="13">CIM:MAG 903</strain>
    </source>
</reference>
<evidence type="ECO:0000256" key="10">
    <source>
        <dbReference type="SAM" id="Phobius"/>
    </source>
</evidence>
<dbReference type="STRING" id="1529.SAMN04487885_11186"/>
<reference evidence="14 15" key="1">
    <citation type="submission" date="2016-10" db="EMBL/GenBank/DDBJ databases">
        <authorList>
            <person name="de Groot N.N."/>
        </authorList>
    </citation>
    <scope>NUCLEOTIDE SEQUENCE [LARGE SCALE GENOMIC DNA]</scope>
    <source>
        <strain evidence="14 15">NLAE-zl-G419</strain>
    </source>
</reference>
<dbReference type="InterPro" id="IPR003594">
    <property type="entry name" value="HATPase_dom"/>
</dbReference>
<dbReference type="SUPFAM" id="SSF47384">
    <property type="entry name" value="Homodimeric domain of signal transducing histidine kinase"/>
    <property type="match status" value="1"/>
</dbReference>
<evidence type="ECO:0000256" key="5">
    <source>
        <dbReference type="ARBA" id="ARBA00022679"/>
    </source>
</evidence>
<dbReference type="EMBL" id="FOOE01000011">
    <property type="protein sequence ID" value="SFF81716.1"/>
    <property type="molecule type" value="Genomic_DNA"/>
</dbReference>
<dbReference type="Gene3D" id="6.10.340.10">
    <property type="match status" value="1"/>
</dbReference>
<name>A0A1I2LX61_9CLOT</name>
<comment type="subcellular location">
    <subcellularLocation>
        <location evidence="2">Membrane</location>
    </subcellularLocation>
</comment>
<evidence type="ECO:0000313" key="14">
    <source>
        <dbReference type="EMBL" id="SFF81716.1"/>
    </source>
</evidence>
<dbReference type="GO" id="GO:0007234">
    <property type="term" value="P:osmosensory signaling via phosphorelay pathway"/>
    <property type="evidence" value="ECO:0007669"/>
    <property type="project" value="TreeGrafter"/>
</dbReference>
<evidence type="ECO:0000259" key="11">
    <source>
        <dbReference type="PROSITE" id="PS50109"/>
    </source>
</evidence>
<dbReference type="Proteomes" id="UP000246114">
    <property type="component" value="Unassembled WGS sequence"/>
</dbReference>
<dbReference type="GO" id="GO:0005524">
    <property type="term" value="F:ATP binding"/>
    <property type="evidence" value="ECO:0007669"/>
    <property type="project" value="UniProtKB-KW"/>
</dbReference>
<keyword evidence="7 14" id="KW-0418">Kinase</keyword>
<dbReference type="PROSITE" id="PS50885">
    <property type="entry name" value="HAMP"/>
    <property type="match status" value="1"/>
</dbReference>
<evidence type="ECO:0000256" key="1">
    <source>
        <dbReference type="ARBA" id="ARBA00000085"/>
    </source>
</evidence>
<keyword evidence="15" id="KW-1185">Reference proteome</keyword>
<sequence length="460" mass="51935">MIKSIKNRILTYYLIAISITVGILGIFSWYSLREYYYRSISHNMSEQLDVANTFFNKYLKTMPLRKASEEVADTLFVNANIQIQVIDENKSLVLDTLGISDIDFRNDLYIDRVLKNNENIIINGKLLSYSDDNVMIIMKPITSKGTDGVIRFITSLDEVDKALRRIGRIIIFIAIGVIIIICMISAQISKSIIGPLLKLNDTAKRMAKGEYTVKAEKVYDDEIGNLSDTLNGMCDEILKSEKLKNDFISSISHELKTPLTSIKGWGTTLKIKELQSEQMMEKGLNIIISESDRLTGLVNELLDFSRYETGNISLKLEKFNMDTLLQDICIQMKPRTERTGVELIYENGNLGEITADKNRLKQVFINLVDNSIKFSKNGRVKIYSRKMGSFLQIFIEDNGCGIKEADLAKVKQKFFKSSMDTSGNGIGLALCDEILKLHGGRLKLESEYGKGTKATVELKA</sequence>
<evidence type="ECO:0000313" key="16">
    <source>
        <dbReference type="Proteomes" id="UP000246114"/>
    </source>
</evidence>
<dbReference type="eggNOG" id="COG2205">
    <property type="taxonomic scope" value="Bacteria"/>
</dbReference>
<evidence type="ECO:0000256" key="8">
    <source>
        <dbReference type="ARBA" id="ARBA00022840"/>
    </source>
</evidence>
<evidence type="ECO:0000256" key="4">
    <source>
        <dbReference type="ARBA" id="ARBA00022553"/>
    </source>
</evidence>
<feature type="transmembrane region" description="Helical" evidence="10">
    <location>
        <begin position="12"/>
        <end position="32"/>
    </location>
</feature>
<dbReference type="GO" id="GO:0000155">
    <property type="term" value="F:phosphorelay sensor kinase activity"/>
    <property type="evidence" value="ECO:0007669"/>
    <property type="project" value="InterPro"/>
</dbReference>
<keyword evidence="4" id="KW-0597">Phosphoprotein</keyword>
<keyword evidence="10" id="KW-0472">Membrane</keyword>
<keyword evidence="10" id="KW-0812">Transmembrane</keyword>
<dbReference type="SMART" id="SM00387">
    <property type="entry name" value="HATPase_c"/>
    <property type="match status" value="1"/>
</dbReference>
<evidence type="ECO:0000256" key="9">
    <source>
        <dbReference type="ARBA" id="ARBA00023012"/>
    </source>
</evidence>
<dbReference type="SMART" id="SM00388">
    <property type="entry name" value="HisKA"/>
    <property type="match status" value="1"/>
</dbReference>
<evidence type="ECO:0000256" key="3">
    <source>
        <dbReference type="ARBA" id="ARBA00012438"/>
    </source>
</evidence>
<dbReference type="GeneID" id="90546371"/>
<dbReference type="Gene3D" id="1.10.287.130">
    <property type="match status" value="1"/>
</dbReference>
<dbReference type="InterPro" id="IPR003660">
    <property type="entry name" value="HAMP_dom"/>
</dbReference>
<dbReference type="SMART" id="SM00304">
    <property type="entry name" value="HAMP"/>
    <property type="match status" value="1"/>
</dbReference>
<dbReference type="SUPFAM" id="SSF55874">
    <property type="entry name" value="ATPase domain of HSP90 chaperone/DNA topoisomerase II/histidine kinase"/>
    <property type="match status" value="1"/>
</dbReference>
<keyword evidence="8" id="KW-0067">ATP-binding</keyword>
<dbReference type="InterPro" id="IPR003661">
    <property type="entry name" value="HisK_dim/P_dom"/>
</dbReference>
<feature type="transmembrane region" description="Helical" evidence="10">
    <location>
        <begin position="169"/>
        <end position="188"/>
    </location>
</feature>
<dbReference type="GO" id="GO:0016020">
    <property type="term" value="C:membrane"/>
    <property type="evidence" value="ECO:0007669"/>
    <property type="project" value="UniProtKB-SubCell"/>
</dbReference>
<organism evidence="14 15">
    <name type="scientific">Clostridium cadaveris</name>
    <dbReference type="NCBI Taxonomy" id="1529"/>
    <lineage>
        <taxon>Bacteria</taxon>
        <taxon>Bacillati</taxon>
        <taxon>Bacillota</taxon>
        <taxon>Clostridia</taxon>
        <taxon>Eubacteriales</taxon>
        <taxon>Clostridiaceae</taxon>
        <taxon>Clostridium</taxon>
    </lineage>
</organism>
<dbReference type="InterPro" id="IPR036097">
    <property type="entry name" value="HisK_dim/P_sf"/>
</dbReference>
<dbReference type="InterPro" id="IPR004358">
    <property type="entry name" value="Sig_transdc_His_kin-like_C"/>
</dbReference>
<dbReference type="EMBL" id="QAMZ01000051">
    <property type="protein sequence ID" value="PWL52255.1"/>
    <property type="molecule type" value="Genomic_DNA"/>
</dbReference>
<protein>
    <recommendedName>
        <fullName evidence="3">histidine kinase</fullName>
        <ecNumber evidence="3">2.7.13.3</ecNumber>
    </recommendedName>
</protein>
<dbReference type="EC" id="2.7.13.3" evidence="3"/>
<dbReference type="PRINTS" id="PR00344">
    <property type="entry name" value="BCTRLSENSOR"/>
</dbReference>
<evidence type="ECO:0000313" key="13">
    <source>
        <dbReference type="EMBL" id="PWL52255.1"/>
    </source>
</evidence>
<dbReference type="Proteomes" id="UP000182135">
    <property type="component" value="Unassembled WGS sequence"/>
</dbReference>
<accession>A0A1I2LX61</accession>
<dbReference type="Pfam" id="PF00672">
    <property type="entry name" value="HAMP"/>
    <property type="match status" value="1"/>
</dbReference>
<comment type="catalytic activity">
    <reaction evidence="1">
        <text>ATP + protein L-histidine = ADP + protein N-phospho-L-histidine.</text>
        <dbReference type="EC" id="2.7.13.3"/>
    </reaction>
</comment>
<keyword evidence="6" id="KW-0547">Nucleotide-binding</keyword>
<evidence type="ECO:0000256" key="2">
    <source>
        <dbReference type="ARBA" id="ARBA00004370"/>
    </source>
</evidence>
<evidence type="ECO:0000313" key="15">
    <source>
        <dbReference type="Proteomes" id="UP000182135"/>
    </source>
</evidence>
<keyword evidence="10" id="KW-1133">Transmembrane helix</keyword>
<feature type="domain" description="Histidine kinase" evidence="11">
    <location>
        <begin position="250"/>
        <end position="460"/>
    </location>
</feature>